<dbReference type="InParanoid" id="A0A067M113"/>
<sequence>MPKKSVAGAANGNAGPPVESSQPELKKEPGQPKKRRKTVYGVVESSAAGPKSSKRTRRARGRLSTFLANMPVDVLLEIMTHLTPKDLLNLSRTTKAFRNILLRPFSAGVWRASFSQVRGLPKCPEDLCEPQYANYMFGDTCDSCGDPVSNEDVYWTFRKRLCVRCPKTLISSQVEEPVPGFLSLLHTPGLGTGYTSYKASYYMPEVAQMQEKLQQLSKDDWELFMKERVEYVKRTSEHARACSMWVEYGWLRRAGENKELREKRFRSIKARLSDLGWATELQHCDLQLSKHKLVRQPRALTERIWNNIRDPLVSWIAESRANRLANRRRIVVSRLYFTYVKELQPSSEAWPTLAVVYASSEFKASGLVNASAPDLKAAL</sequence>
<name>A0A067M113_BOTB1</name>
<dbReference type="CDD" id="cd09917">
    <property type="entry name" value="F-box_SF"/>
    <property type="match status" value="1"/>
</dbReference>
<dbReference type="Proteomes" id="UP000027195">
    <property type="component" value="Unassembled WGS sequence"/>
</dbReference>
<dbReference type="Pfam" id="PF00646">
    <property type="entry name" value="F-box"/>
    <property type="match status" value="1"/>
</dbReference>
<evidence type="ECO:0000313" key="4">
    <source>
        <dbReference type="Proteomes" id="UP000027195"/>
    </source>
</evidence>
<dbReference type="InterPro" id="IPR036047">
    <property type="entry name" value="F-box-like_dom_sf"/>
</dbReference>
<evidence type="ECO:0000256" key="1">
    <source>
        <dbReference type="SAM" id="MobiDB-lite"/>
    </source>
</evidence>
<feature type="domain" description="F-box" evidence="2">
    <location>
        <begin position="64"/>
        <end position="113"/>
    </location>
</feature>
<reference evidence="4" key="1">
    <citation type="journal article" date="2014" name="Proc. Natl. Acad. Sci. U.S.A.">
        <title>Extensive sampling of basidiomycete genomes demonstrates inadequacy of the white-rot/brown-rot paradigm for wood decay fungi.</title>
        <authorList>
            <person name="Riley R."/>
            <person name="Salamov A.A."/>
            <person name="Brown D.W."/>
            <person name="Nagy L.G."/>
            <person name="Floudas D."/>
            <person name="Held B.W."/>
            <person name="Levasseur A."/>
            <person name="Lombard V."/>
            <person name="Morin E."/>
            <person name="Otillar R."/>
            <person name="Lindquist E.A."/>
            <person name="Sun H."/>
            <person name="LaButti K.M."/>
            <person name="Schmutz J."/>
            <person name="Jabbour D."/>
            <person name="Luo H."/>
            <person name="Baker S.E."/>
            <person name="Pisabarro A.G."/>
            <person name="Walton J.D."/>
            <person name="Blanchette R.A."/>
            <person name="Henrissat B."/>
            <person name="Martin F."/>
            <person name="Cullen D."/>
            <person name="Hibbett D.S."/>
            <person name="Grigoriev I.V."/>
        </authorList>
    </citation>
    <scope>NUCLEOTIDE SEQUENCE [LARGE SCALE GENOMIC DNA]</scope>
    <source>
        <strain evidence="4">FD-172 SS1</strain>
    </source>
</reference>
<protein>
    <recommendedName>
        <fullName evidence="2">F-box domain-containing protein</fullName>
    </recommendedName>
</protein>
<dbReference type="OrthoDB" id="2322499at2759"/>
<dbReference type="InterPro" id="IPR001810">
    <property type="entry name" value="F-box_dom"/>
</dbReference>
<keyword evidence="4" id="KW-1185">Reference proteome</keyword>
<dbReference type="PROSITE" id="PS50181">
    <property type="entry name" value="FBOX"/>
    <property type="match status" value="1"/>
</dbReference>
<gene>
    <name evidence="3" type="ORF">BOTBODRAFT_569584</name>
</gene>
<evidence type="ECO:0000313" key="3">
    <source>
        <dbReference type="EMBL" id="KDQ08355.1"/>
    </source>
</evidence>
<organism evidence="3 4">
    <name type="scientific">Botryobasidium botryosum (strain FD-172 SS1)</name>
    <dbReference type="NCBI Taxonomy" id="930990"/>
    <lineage>
        <taxon>Eukaryota</taxon>
        <taxon>Fungi</taxon>
        <taxon>Dikarya</taxon>
        <taxon>Basidiomycota</taxon>
        <taxon>Agaricomycotina</taxon>
        <taxon>Agaricomycetes</taxon>
        <taxon>Cantharellales</taxon>
        <taxon>Botryobasidiaceae</taxon>
        <taxon>Botryobasidium</taxon>
    </lineage>
</organism>
<dbReference type="HOGENOM" id="CLU_010790_0_0_1"/>
<feature type="region of interest" description="Disordered" evidence="1">
    <location>
        <begin position="1"/>
        <end position="60"/>
    </location>
</feature>
<dbReference type="STRING" id="930990.A0A067M113"/>
<dbReference type="EMBL" id="KL198092">
    <property type="protein sequence ID" value="KDQ08355.1"/>
    <property type="molecule type" value="Genomic_DNA"/>
</dbReference>
<proteinExistence type="predicted"/>
<dbReference type="SUPFAM" id="SSF81383">
    <property type="entry name" value="F-box domain"/>
    <property type="match status" value="1"/>
</dbReference>
<dbReference type="SMART" id="SM00256">
    <property type="entry name" value="FBOX"/>
    <property type="match status" value="1"/>
</dbReference>
<dbReference type="Gene3D" id="1.20.1280.50">
    <property type="match status" value="1"/>
</dbReference>
<accession>A0A067M113</accession>
<evidence type="ECO:0000259" key="2">
    <source>
        <dbReference type="PROSITE" id="PS50181"/>
    </source>
</evidence>
<dbReference type="AlphaFoldDB" id="A0A067M113"/>